<name>A0A1G7NYV1_9FLAO</name>
<dbReference type="EMBL" id="FNBH01000002">
    <property type="protein sequence ID" value="SDF79248.1"/>
    <property type="molecule type" value="Genomic_DNA"/>
</dbReference>
<evidence type="ECO:0000313" key="1">
    <source>
        <dbReference type="EMBL" id="SDF79248.1"/>
    </source>
</evidence>
<dbReference type="Proteomes" id="UP000199203">
    <property type="component" value="Unassembled WGS sequence"/>
</dbReference>
<keyword evidence="2" id="KW-1185">Reference proteome</keyword>
<protein>
    <submittedName>
        <fullName evidence="1">Uncharacterized protein</fullName>
    </submittedName>
</protein>
<dbReference type="AlphaFoldDB" id="A0A1G7NYV1"/>
<accession>A0A1G7NYV1</accession>
<gene>
    <name evidence="1" type="ORF">SAMN05421825_2140</name>
</gene>
<sequence length="223" mass="26274">MKYLFSFLTLIFFSILQSQELKDFVIPKGYEKIIEVKGDLDKDGKEEIVMVFNTDKIINNISNGLERKLYILKNINGKLKVWQENFNLLFDSKEGFYPESNELELSIKNNCLIIFQSYFSNSRHTVTSKNTYRFQNGDFYLIGALAKFDDTCEFNFSNEINFSTGKVIIDDQYSECDSGYEREVPKNYYKEFIYKIPKLIKMSDYKMGKNEIKIPNSKKSFNF</sequence>
<organism evidence="1 2">
    <name type="scientific">Epilithonimonas hungarica</name>
    <dbReference type="NCBI Taxonomy" id="454006"/>
    <lineage>
        <taxon>Bacteria</taxon>
        <taxon>Pseudomonadati</taxon>
        <taxon>Bacteroidota</taxon>
        <taxon>Flavobacteriia</taxon>
        <taxon>Flavobacteriales</taxon>
        <taxon>Weeksellaceae</taxon>
        <taxon>Chryseobacterium group</taxon>
        <taxon>Epilithonimonas</taxon>
    </lineage>
</organism>
<dbReference type="RefSeq" id="WP_089873424.1">
    <property type="nucleotide sequence ID" value="NZ_FNBH01000002.1"/>
</dbReference>
<reference evidence="2" key="1">
    <citation type="submission" date="2016-10" db="EMBL/GenBank/DDBJ databases">
        <authorList>
            <person name="Varghese N."/>
            <person name="Submissions S."/>
        </authorList>
    </citation>
    <scope>NUCLEOTIDE SEQUENCE [LARGE SCALE GENOMIC DNA]</scope>
    <source>
        <strain evidence="2">DSM 19684</strain>
    </source>
</reference>
<dbReference type="OrthoDB" id="86940at2"/>
<dbReference type="STRING" id="454006.SAMN05421825_2140"/>
<evidence type="ECO:0000313" key="2">
    <source>
        <dbReference type="Proteomes" id="UP000199203"/>
    </source>
</evidence>
<proteinExistence type="predicted"/>